<dbReference type="Pfam" id="PF00503">
    <property type="entry name" value="G-alpha"/>
    <property type="match status" value="1"/>
</dbReference>
<feature type="binding site" evidence="6">
    <location>
        <position position="304"/>
    </location>
    <ligand>
        <name>Mg(2+)</name>
        <dbReference type="ChEBI" id="CHEBI:18420"/>
    </ligand>
</feature>
<dbReference type="InterPro" id="IPR011025">
    <property type="entry name" value="GproteinA_insert"/>
</dbReference>
<keyword evidence="8" id="KW-1185">Reference proteome</keyword>
<feature type="binding site" evidence="5">
    <location>
        <begin position="399"/>
        <end position="402"/>
    </location>
    <ligand>
        <name>GTP</name>
        <dbReference type="ChEBI" id="CHEBI:37565"/>
    </ligand>
</feature>
<keyword evidence="2 5" id="KW-0547">Nucleotide-binding</keyword>
<dbReference type="PANTHER" id="PTHR10218:SF360">
    <property type="entry name" value="GUANINE NUCLEOTIDE-BINDING PROTEIN SUBUNIT ALPHA HOMOLOG"/>
    <property type="match status" value="1"/>
</dbReference>
<dbReference type="GO" id="GO:0005737">
    <property type="term" value="C:cytoplasm"/>
    <property type="evidence" value="ECO:0007669"/>
    <property type="project" value="TreeGrafter"/>
</dbReference>
<keyword evidence="3 5" id="KW-0342">GTP-binding</keyword>
<dbReference type="InterPro" id="IPR027417">
    <property type="entry name" value="P-loop_NTPase"/>
</dbReference>
<evidence type="ECO:0000256" key="6">
    <source>
        <dbReference type="PIRSR" id="PIRSR601019-2"/>
    </source>
</evidence>
<evidence type="ECO:0000256" key="3">
    <source>
        <dbReference type="ARBA" id="ARBA00023134"/>
    </source>
</evidence>
<keyword evidence="1 6" id="KW-0479">Metal-binding</keyword>
<evidence type="ECO:0000256" key="4">
    <source>
        <dbReference type="ARBA" id="ARBA00023224"/>
    </source>
</evidence>
<dbReference type="PANTHER" id="PTHR10218">
    <property type="entry name" value="GTP-BINDING PROTEIN ALPHA SUBUNIT"/>
    <property type="match status" value="1"/>
</dbReference>
<dbReference type="SUPFAM" id="SSF52540">
    <property type="entry name" value="P-loop containing nucleoside triphosphate hydrolases"/>
    <property type="match status" value="1"/>
</dbReference>
<evidence type="ECO:0000256" key="1">
    <source>
        <dbReference type="ARBA" id="ARBA00022723"/>
    </source>
</evidence>
<keyword evidence="6" id="KW-0460">Magnesium</keyword>
<organism evidence="7 8">
    <name type="scientific">Neolentinus lepideus HHB14362 ss-1</name>
    <dbReference type="NCBI Taxonomy" id="1314782"/>
    <lineage>
        <taxon>Eukaryota</taxon>
        <taxon>Fungi</taxon>
        <taxon>Dikarya</taxon>
        <taxon>Basidiomycota</taxon>
        <taxon>Agaricomycotina</taxon>
        <taxon>Agaricomycetes</taxon>
        <taxon>Gloeophyllales</taxon>
        <taxon>Gloeophyllaceae</taxon>
        <taxon>Neolentinus</taxon>
    </lineage>
</organism>
<dbReference type="FunFam" id="3.40.50.300:FF:000692">
    <property type="entry name" value="Guanine nucleotide-binding protein subunit alpha"/>
    <property type="match status" value="1"/>
</dbReference>
<evidence type="ECO:0000313" key="7">
    <source>
        <dbReference type="EMBL" id="KZT22742.1"/>
    </source>
</evidence>
<feature type="binding site" evidence="5">
    <location>
        <begin position="329"/>
        <end position="333"/>
    </location>
    <ligand>
        <name>GTP</name>
        <dbReference type="ChEBI" id="CHEBI:37565"/>
    </ligand>
</feature>
<dbReference type="PRINTS" id="PR00318">
    <property type="entry name" value="GPROTEINA"/>
</dbReference>
<accession>A0A165QQM7</accession>
<dbReference type="Gene3D" id="3.40.50.300">
    <property type="entry name" value="P-loop containing nucleotide triphosphate hydrolases"/>
    <property type="match status" value="2"/>
</dbReference>
<reference evidence="7 8" key="1">
    <citation type="journal article" date="2016" name="Mol. Biol. Evol.">
        <title>Comparative Genomics of Early-Diverging Mushroom-Forming Fungi Provides Insights into the Origins of Lignocellulose Decay Capabilities.</title>
        <authorList>
            <person name="Nagy L.G."/>
            <person name="Riley R."/>
            <person name="Tritt A."/>
            <person name="Adam C."/>
            <person name="Daum C."/>
            <person name="Floudas D."/>
            <person name="Sun H."/>
            <person name="Yadav J.S."/>
            <person name="Pangilinan J."/>
            <person name="Larsson K.H."/>
            <person name="Matsuura K."/>
            <person name="Barry K."/>
            <person name="Labutti K."/>
            <person name="Kuo R."/>
            <person name="Ohm R.A."/>
            <person name="Bhattacharya S.S."/>
            <person name="Shirouzu T."/>
            <person name="Yoshinaga Y."/>
            <person name="Martin F.M."/>
            <person name="Grigoriev I.V."/>
            <person name="Hibbett D.S."/>
        </authorList>
    </citation>
    <scope>NUCLEOTIDE SEQUENCE [LARGE SCALE GENOMIC DNA]</scope>
    <source>
        <strain evidence="7 8">HHB14362 ss-1</strain>
    </source>
</reference>
<dbReference type="SMART" id="SM00275">
    <property type="entry name" value="G_alpha"/>
    <property type="match status" value="1"/>
</dbReference>
<dbReference type="InterPro" id="IPR001019">
    <property type="entry name" value="Gprotein_alpha_su"/>
</dbReference>
<dbReference type="PROSITE" id="PS51882">
    <property type="entry name" value="G_ALPHA"/>
    <property type="match status" value="1"/>
</dbReference>
<dbReference type="GO" id="GO:0046872">
    <property type="term" value="F:metal ion binding"/>
    <property type="evidence" value="ECO:0007669"/>
    <property type="project" value="UniProtKB-KW"/>
</dbReference>
<gene>
    <name evidence="7" type="ORF">NEOLEDRAFT_1137531</name>
</gene>
<dbReference type="EMBL" id="KV425592">
    <property type="protein sequence ID" value="KZT22742.1"/>
    <property type="molecule type" value="Genomic_DNA"/>
</dbReference>
<dbReference type="Proteomes" id="UP000076761">
    <property type="component" value="Unassembled WGS sequence"/>
</dbReference>
<dbReference type="InParanoid" id="A0A165QQM7"/>
<dbReference type="GO" id="GO:0005834">
    <property type="term" value="C:heterotrimeric G-protein complex"/>
    <property type="evidence" value="ECO:0007669"/>
    <property type="project" value="TreeGrafter"/>
</dbReference>
<evidence type="ECO:0000256" key="2">
    <source>
        <dbReference type="ARBA" id="ARBA00022741"/>
    </source>
</evidence>
<evidence type="ECO:0000313" key="8">
    <source>
        <dbReference type="Proteomes" id="UP000076761"/>
    </source>
</evidence>
<dbReference type="GO" id="GO:0001664">
    <property type="term" value="F:G protein-coupled receptor binding"/>
    <property type="evidence" value="ECO:0007669"/>
    <property type="project" value="TreeGrafter"/>
</dbReference>
<dbReference type="Gene3D" id="1.10.400.10">
    <property type="entry name" value="GI Alpha 1, domain 2-like"/>
    <property type="match status" value="2"/>
</dbReference>
<keyword evidence="4" id="KW-0807">Transducer</keyword>
<dbReference type="AlphaFoldDB" id="A0A165QQM7"/>
<name>A0A165QQM7_9AGAM</name>
<sequence>MPVRVSMSDDPFSEFVSPPANETIVQREARLRNEEDAKRVSDAIDEEINRQRAEQKRERCVKVLLLGQSESGKSTTLKNFQLMNSRKAFRADRAQWRTVIHLNIVRSFRLILEAMAEVQAATTSPTVSPRLKPVDAPDVPYDPEMPRLTPELLLLKMKLSPLLQIEDVLLRKLDPEGSSVFGGQHLTSLTNIPFPDRQKKGMKEIALSSRALGTKFSRLWSGEERKSTDVQDDGLEPDEPSQVLQACSEDMIRLWNDPIVRKLLEREKLRLEELPGFYLDSLDRVTELRYMPTDEDIVRARIKTLGVTEYRFTVKAVGNTISRDWRIYDVGGQRSCVRAAWVPFFDDMDAIIFLAPISCFDQVLEEDPSVNRLEDSVLLWKSIISNPLLAKTNIILFLNKCDILQRKLAAGIKLAKYIVSYGDRPNDFESTSTYLRRKFAQIHKDHSPQKRGFYSHFTSVVDIEATTKILLDVQEMVLRANLRDLLGDKDRGYL</sequence>
<evidence type="ECO:0000256" key="5">
    <source>
        <dbReference type="PIRSR" id="PIRSR601019-1"/>
    </source>
</evidence>
<proteinExistence type="predicted"/>
<dbReference type="SUPFAM" id="SSF47895">
    <property type="entry name" value="Transducin (alpha subunit), insertion domain"/>
    <property type="match status" value="1"/>
</dbReference>
<dbReference type="OrthoDB" id="5817230at2759"/>
<protein>
    <submittedName>
        <fullName evidence="7">G-alpha-domain-containing protein</fullName>
    </submittedName>
</protein>
<dbReference type="STRING" id="1314782.A0A165QQM7"/>
<dbReference type="GO" id="GO:0007188">
    <property type="term" value="P:adenylate cyclase-modulating G protein-coupled receptor signaling pathway"/>
    <property type="evidence" value="ECO:0007669"/>
    <property type="project" value="TreeGrafter"/>
</dbReference>
<dbReference type="CDD" id="cd00066">
    <property type="entry name" value="G-alpha"/>
    <property type="match status" value="1"/>
</dbReference>
<dbReference type="GO" id="GO:0003924">
    <property type="term" value="F:GTPase activity"/>
    <property type="evidence" value="ECO:0007669"/>
    <property type="project" value="InterPro"/>
</dbReference>
<dbReference type="GO" id="GO:0031683">
    <property type="term" value="F:G-protein beta/gamma-subunit complex binding"/>
    <property type="evidence" value="ECO:0007669"/>
    <property type="project" value="InterPro"/>
</dbReference>
<dbReference type="GO" id="GO:0005525">
    <property type="term" value="F:GTP binding"/>
    <property type="evidence" value="ECO:0007669"/>
    <property type="project" value="UniProtKB-KW"/>
</dbReference>